<organism evidence="2 3">
    <name type="scientific">Austropuccinia psidii MF-1</name>
    <dbReference type="NCBI Taxonomy" id="1389203"/>
    <lineage>
        <taxon>Eukaryota</taxon>
        <taxon>Fungi</taxon>
        <taxon>Dikarya</taxon>
        <taxon>Basidiomycota</taxon>
        <taxon>Pucciniomycotina</taxon>
        <taxon>Pucciniomycetes</taxon>
        <taxon>Pucciniales</taxon>
        <taxon>Sphaerophragmiaceae</taxon>
        <taxon>Austropuccinia</taxon>
    </lineage>
</organism>
<feature type="compositionally biased region" description="Basic residues" evidence="1">
    <location>
        <begin position="1"/>
        <end position="10"/>
    </location>
</feature>
<sequence>MSPVHLRKLGISRNQPEDREGLLRTRRPGRGQLGYSGEWQETEGNHTNSATHLPIQKKTKARGLEGSGSISSAPPKSSRIFSNGAWTKKGST</sequence>
<dbReference type="Proteomes" id="UP000765509">
    <property type="component" value="Unassembled WGS sequence"/>
</dbReference>
<evidence type="ECO:0000313" key="3">
    <source>
        <dbReference type="Proteomes" id="UP000765509"/>
    </source>
</evidence>
<evidence type="ECO:0000313" key="2">
    <source>
        <dbReference type="EMBL" id="MBW0579296.1"/>
    </source>
</evidence>
<feature type="compositionally biased region" description="Polar residues" evidence="1">
    <location>
        <begin position="79"/>
        <end position="92"/>
    </location>
</feature>
<feature type="compositionally biased region" description="Low complexity" evidence="1">
    <location>
        <begin position="67"/>
        <end position="78"/>
    </location>
</feature>
<evidence type="ECO:0000256" key="1">
    <source>
        <dbReference type="SAM" id="MobiDB-lite"/>
    </source>
</evidence>
<protein>
    <submittedName>
        <fullName evidence="2">Uncharacterized protein</fullName>
    </submittedName>
</protein>
<proteinExistence type="predicted"/>
<accession>A0A9Q3KFN8</accession>
<comment type="caution">
    <text evidence="2">The sequence shown here is derived from an EMBL/GenBank/DDBJ whole genome shotgun (WGS) entry which is preliminary data.</text>
</comment>
<keyword evidence="3" id="KW-1185">Reference proteome</keyword>
<feature type="region of interest" description="Disordered" evidence="1">
    <location>
        <begin position="1"/>
        <end position="92"/>
    </location>
</feature>
<dbReference type="AlphaFoldDB" id="A0A9Q3KFN8"/>
<name>A0A9Q3KFN8_9BASI</name>
<reference evidence="2" key="1">
    <citation type="submission" date="2021-03" db="EMBL/GenBank/DDBJ databases">
        <title>Draft genome sequence of rust myrtle Austropuccinia psidii MF-1, a brazilian biotype.</title>
        <authorList>
            <person name="Quecine M.C."/>
            <person name="Pachon D.M.R."/>
            <person name="Bonatelli M.L."/>
            <person name="Correr F.H."/>
            <person name="Franceschini L.M."/>
            <person name="Leite T.F."/>
            <person name="Margarido G.R.A."/>
            <person name="Almeida C.A."/>
            <person name="Ferrarezi J.A."/>
            <person name="Labate C.A."/>
        </authorList>
    </citation>
    <scope>NUCLEOTIDE SEQUENCE</scope>
    <source>
        <strain evidence="2">MF-1</strain>
    </source>
</reference>
<gene>
    <name evidence="2" type="ORF">O181_119011</name>
</gene>
<dbReference type="EMBL" id="AVOT02104753">
    <property type="protein sequence ID" value="MBW0579296.1"/>
    <property type="molecule type" value="Genomic_DNA"/>
</dbReference>